<dbReference type="Proteomes" id="UP001497512">
    <property type="component" value="Chromosome 17"/>
</dbReference>
<accession>A0ABP0U0E9</accession>
<dbReference type="Pfam" id="PF08700">
    <property type="entry name" value="VPS51_Exo84_N"/>
    <property type="match status" value="1"/>
</dbReference>
<evidence type="ECO:0000256" key="4">
    <source>
        <dbReference type="ARBA" id="ARBA00022927"/>
    </source>
</evidence>
<dbReference type="EMBL" id="OZ019909">
    <property type="protein sequence ID" value="CAK9209588.1"/>
    <property type="molecule type" value="Genomic_DNA"/>
</dbReference>
<keyword evidence="7" id="KW-1185">Reference proteome</keyword>
<dbReference type="InterPro" id="IPR032403">
    <property type="entry name" value="Exo84_C"/>
</dbReference>
<dbReference type="PANTHER" id="PTHR21426:SF12">
    <property type="entry name" value="EXOCYST COMPLEX COMPONENT 8"/>
    <property type="match status" value="1"/>
</dbReference>
<reference evidence="6" key="1">
    <citation type="submission" date="2024-02" db="EMBL/GenBank/DDBJ databases">
        <authorList>
            <consortium name="ELIXIR-Norway"/>
            <consortium name="Elixir Norway"/>
        </authorList>
    </citation>
    <scope>NUCLEOTIDE SEQUENCE</scope>
</reference>
<dbReference type="InterPro" id="IPR033961">
    <property type="entry name" value="Exo84"/>
</dbReference>
<name>A0ABP0U0E9_9BRYO</name>
<comment type="similarity">
    <text evidence="1">Belongs to the EXO84 family.</text>
</comment>
<evidence type="ECO:0000256" key="3">
    <source>
        <dbReference type="ARBA" id="ARBA00022483"/>
    </source>
</evidence>
<dbReference type="PANTHER" id="PTHR21426">
    <property type="entry name" value="EXOCYST COMPLEX COMPONENT 8"/>
    <property type="match status" value="1"/>
</dbReference>
<gene>
    <name evidence="6" type="ORF">CSSPTR1EN2_LOCUS9877</name>
</gene>
<evidence type="ECO:0000259" key="5">
    <source>
        <dbReference type="Pfam" id="PF16528"/>
    </source>
</evidence>
<evidence type="ECO:0000313" key="6">
    <source>
        <dbReference type="EMBL" id="CAK9209588.1"/>
    </source>
</evidence>
<dbReference type="Gene3D" id="1.20.58.1220">
    <property type="entry name" value="Exo84p, C-terminal helical domain"/>
    <property type="match status" value="1"/>
</dbReference>
<sequence>MSFDDDSGIFSSNRPLPGELAMFADEDFNPEVYVINRLIAKDKMSCDGQELRLLSMELRNLRKKTGKQMQKSVISNYNIFIRVSQEISNLEDEVLTLRSLLRTRAAVERNLVVRGWRWNIAETKVSDANVLCYGGDDPDPSEHERRAHSLPDVLDVLLAERKVDQAIAALDEGEKLVHEGYSCTHNEGDMTPVTPVTAAFLQVALSEKRARLVEYLIHVSQEPFVHGMELRSAITGLVRLGEGMHAHTLLLHSHDGSLQHNIQGLVPIGTLYGGAFTAALSQMAARDSSTLFGDVPACASELIVWARDLTEMFSSLIKQHVLSSVAAAGGLRAAAECVQIALGHCKLLETQGLALCSLLNKSMQPSVQQVMEADLKRIEESVAAMAVVDDWVLSSYPQNDLRFMASARPRPSGSVPNLRLSSSAHHFNSMVQDFLEGVSPLKSMHLGGVSLEGISKLFKQYIDILIMAIPDPGGDPKHVHCAVTEGQQLVLLANASALGDELLPESASKLAQGAGTTLLTIRDKGPLYHLRADQSNLLDQAWLSNLQRGIGRLRDHLSRHHVMHILYDGDKHEAQLTTNTYLVLDLDGASSSLSSKDPMPSVVFQLLFTKLAALAKIAADVITGREHVVLAFLARVVEVLVGWLESEGSFWSGIEDGPRMLGPKGLQQFVLDMQFVVQLATHERCASRLMCSVVSELTSRAVNAYASTGADPDSMLPDDDWFLKTAQTALHKLQLAESKHQEERAYCNIPSSNSR</sequence>
<dbReference type="Pfam" id="PF16528">
    <property type="entry name" value="Exo84_C"/>
    <property type="match status" value="1"/>
</dbReference>
<organism evidence="6 7">
    <name type="scientific">Sphagnum troendelagicum</name>
    <dbReference type="NCBI Taxonomy" id="128251"/>
    <lineage>
        <taxon>Eukaryota</taxon>
        <taxon>Viridiplantae</taxon>
        <taxon>Streptophyta</taxon>
        <taxon>Embryophyta</taxon>
        <taxon>Bryophyta</taxon>
        <taxon>Sphagnophytina</taxon>
        <taxon>Sphagnopsida</taxon>
        <taxon>Sphagnales</taxon>
        <taxon>Sphagnaceae</taxon>
        <taxon>Sphagnum</taxon>
    </lineage>
</organism>
<dbReference type="InterPro" id="IPR016159">
    <property type="entry name" value="Cullin_repeat-like_dom_sf"/>
</dbReference>
<evidence type="ECO:0000256" key="1">
    <source>
        <dbReference type="ARBA" id="ARBA00007210"/>
    </source>
</evidence>
<evidence type="ECO:0000313" key="7">
    <source>
        <dbReference type="Proteomes" id="UP001497512"/>
    </source>
</evidence>
<dbReference type="Gene3D" id="1.20.58.1210">
    <property type="entry name" value="Exo84p, N-terminal helical domain"/>
    <property type="match status" value="1"/>
</dbReference>
<proteinExistence type="inferred from homology"/>
<feature type="domain" description="Exocyst component Exo84 C-terminal" evidence="5">
    <location>
        <begin position="148"/>
        <end position="354"/>
    </location>
</feature>
<protein>
    <recommendedName>
        <fullName evidence="5">Exocyst component Exo84 C-terminal domain-containing protein</fullName>
    </recommendedName>
</protein>
<keyword evidence="3" id="KW-0268">Exocytosis</keyword>
<evidence type="ECO:0000256" key="2">
    <source>
        <dbReference type="ARBA" id="ARBA00022448"/>
    </source>
</evidence>
<dbReference type="SUPFAM" id="SSF74788">
    <property type="entry name" value="Cullin repeat-like"/>
    <property type="match status" value="1"/>
</dbReference>
<dbReference type="InterPro" id="IPR042561">
    <property type="entry name" value="Exo84_C_1"/>
</dbReference>
<dbReference type="InterPro" id="IPR042560">
    <property type="entry name" value="Exo84_C_2"/>
</dbReference>
<keyword evidence="2" id="KW-0813">Transport</keyword>
<keyword evidence="4" id="KW-0653">Protein transport</keyword>